<gene>
    <name evidence="1" type="ORF">SDC9_182107</name>
</gene>
<dbReference type="EMBL" id="VSSQ01087751">
    <property type="protein sequence ID" value="MPN34613.1"/>
    <property type="molecule type" value="Genomic_DNA"/>
</dbReference>
<dbReference type="AlphaFoldDB" id="A0A645HG18"/>
<reference evidence="1" key="1">
    <citation type="submission" date="2019-08" db="EMBL/GenBank/DDBJ databases">
        <authorList>
            <person name="Kucharzyk K."/>
            <person name="Murdoch R.W."/>
            <person name="Higgins S."/>
            <person name="Loffler F."/>
        </authorList>
    </citation>
    <scope>NUCLEOTIDE SEQUENCE</scope>
</reference>
<protein>
    <submittedName>
        <fullName evidence="1">Uncharacterized protein</fullName>
    </submittedName>
</protein>
<proteinExistence type="predicted"/>
<comment type="caution">
    <text evidence="1">The sequence shown here is derived from an EMBL/GenBank/DDBJ whole genome shotgun (WGS) entry which is preliminary data.</text>
</comment>
<name>A0A645HG18_9ZZZZ</name>
<sequence length="54" mass="6407">MKGFSFKSIWMLQIIIETKEDMRKPRKPNFKRPNGIVINNVDNAPMIEFQNNIL</sequence>
<accession>A0A645HG18</accession>
<evidence type="ECO:0000313" key="1">
    <source>
        <dbReference type="EMBL" id="MPN34613.1"/>
    </source>
</evidence>
<organism evidence="1">
    <name type="scientific">bioreactor metagenome</name>
    <dbReference type="NCBI Taxonomy" id="1076179"/>
    <lineage>
        <taxon>unclassified sequences</taxon>
        <taxon>metagenomes</taxon>
        <taxon>ecological metagenomes</taxon>
    </lineage>
</organism>